<feature type="non-terminal residue" evidence="1">
    <location>
        <position position="1"/>
    </location>
</feature>
<keyword evidence="2" id="KW-1185">Reference proteome</keyword>
<sequence length="87" mass="9659">YQSRPRPRSLRQAIPEQQRCCTALHDCTALHHWSWSPSAPKATANYGKNSVFGYYSTLTTILSSKLILPQAGINTSLPRIDLTSVSV</sequence>
<dbReference type="AlphaFoldDB" id="A0A2P5AN01"/>
<gene>
    <name evidence="1" type="ORF">PanWU01x14_317120</name>
</gene>
<evidence type="ECO:0000313" key="1">
    <source>
        <dbReference type="EMBL" id="PON37831.1"/>
    </source>
</evidence>
<name>A0A2P5AN01_PARAD</name>
<accession>A0A2P5AN01</accession>
<organism evidence="1 2">
    <name type="scientific">Parasponia andersonii</name>
    <name type="common">Sponia andersonii</name>
    <dbReference type="NCBI Taxonomy" id="3476"/>
    <lineage>
        <taxon>Eukaryota</taxon>
        <taxon>Viridiplantae</taxon>
        <taxon>Streptophyta</taxon>
        <taxon>Embryophyta</taxon>
        <taxon>Tracheophyta</taxon>
        <taxon>Spermatophyta</taxon>
        <taxon>Magnoliopsida</taxon>
        <taxon>eudicotyledons</taxon>
        <taxon>Gunneridae</taxon>
        <taxon>Pentapetalae</taxon>
        <taxon>rosids</taxon>
        <taxon>fabids</taxon>
        <taxon>Rosales</taxon>
        <taxon>Cannabaceae</taxon>
        <taxon>Parasponia</taxon>
    </lineage>
</organism>
<reference evidence="2" key="1">
    <citation type="submission" date="2016-06" db="EMBL/GenBank/DDBJ databases">
        <title>Parallel loss of symbiosis genes in relatives of nitrogen-fixing non-legume Parasponia.</title>
        <authorList>
            <person name="Van Velzen R."/>
            <person name="Holmer R."/>
            <person name="Bu F."/>
            <person name="Rutten L."/>
            <person name="Van Zeijl A."/>
            <person name="Liu W."/>
            <person name="Santuari L."/>
            <person name="Cao Q."/>
            <person name="Sharma T."/>
            <person name="Shen D."/>
            <person name="Roswanjaya Y."/>
            <person name="Wardhani T."/>
            <person name="Kalhor M.S."/>
            <person name="Jansen J."/>
            <person name="Van den Hoogen J."/>
            <person name="Gungor B."/>
            <person name="Hartog M."/>
            <person name="Hontelez J."/>
            <person name="Verver J."/>
            <person name="Yang W.-C."/>
            <person name="Schijlen E."/>
            <person name="Repin R."/>
            <person name="Schilthuizen M."/>
            <person name="Schranz E."/>
            <person name="Heidstra R."/>
            <person name="Miyata K."/>
            <person name="Fedorova E."/>
            <person name="Kohlen W."/>
            <person name="Bisseling T."/>
            <person name="Smit S."/>
            <person name="Geurts R."/>
        </authorList>
    </citation>
    <scope>NUCLEOTIDE SEQUENCE [LARGE SCALE GENOMIC DNA]</scope>
    <source>
        <strain evidence="2">cv. WU1-14</strain>
    </source>
</reference>
<dbReference type="EMBL" id="JXTB01000515">
    <property type="protein sequence ID" value="PON37831.1"/>
    <property type="molecule type" value="Genomic_DNA"/>
</dbReference>
<dbReference type="Proteomes" id="UP000237105">
    <property type="component" value="Unassembled WGS sequence"/>
</dbReference>
<evidence type="ECO:0000313" key="2">
    <source>
        <dbReference type="Proteomes" id="UP000237105"/>
    </source>
</evidence>
<comment type="caution">
    <text evidence="1">The sequence shown here is derived from an EMBL/GenBank/DDBJ whole genome shotgun (WGS) entry which is preliminary data.</text>
</comment>
<protein>
    <submittedName>
        <fullName evidence="1">Uncharacterized protein</fullName>
    </submittedName>
</protein>
<proteinExistence type="predicted"/>